<evidence type="ECO:0000259" key="7">
    <source>
        <dbReference type="Pfam" id="PF02163"/>
    </source>
</evidence>
<feature type="transmembrane region" description="Helical" evidence="6">
    <location>
        <begin position="224"/>
        <end position="246"/>
    </location>
</feature>
<organism evidence="8 9">
    <name type="scientific">Chlorella vulgaris</name>
    <name type="common">Green alga</name>
    <dbReference type="NCBI Taxonomy" id="3077"/>
    <lineage>
        <taxon>Eukaryota</taxon>
        <taxon>Viridiplantae</taxon>
        <taxon>Chlorophyta</taxon>
        <taxon>core chlorophytes</taxon>
        <taxon>Trebouxiophyceae</taxon>
        <taxon>Chlorellales</taxon>
        <taxon>Chlorellaceae</taxon>
        <taxon>Chlorella clade</taxon>
        <taxon>Chlorella</taxon>
    </lineage>
</organism>
<comment type="caution">
    <text evidence="8">The sequence shown here is derived from an EMBL/GenBank/DDBJ whole genome shotgun (WGS) entry which is preliminary data.</text>
</comment>
<evidence type="ECO:0000256" key="4">
    <source>
        <dbReference type="ARBA" id="ARBA00023136"/>
    </source>
</evidence>
<dbReference type="Proteomes" id="UP001055712">
    <property type="component" value="Unassembled WGS sequence"/>
</dbReference>
<reference evidence="8" key="1">
    <citation type="journal article" date="2019" name="Plant J.">
        <title>Chlorella vulgaris genome assembly and annotation reveals the molecular basis for metabolic acclimation to high light conditions.</title>
        <authorList>
            <person name="Cecchin M."/>
            <person name="Marcolungo L."/>
            <person name="Rossato M."/>
            <person name="Girolomoni L."/>
            <person name="Cosentino E."/>
            <person name="Cuine S."/>
            <person name="Li-Beisson Y."/>
            <person name="Delledonne M."/>
            <person name="Ballottari M."/>
        </authorList>
    </citation>
    <scope>NUCLEOTIDE SEQUENCE</scope>
    <source>
        <strain evidence="8">211/11P</strain>
    </source>
</reference>
<feature type="transmembrane region" description="Helical" evidence="6">
    <location>
        <begin position="6"/>
        <end position="28"/>
    </location>
</feature>
<dbReference type="PANTHER" id="PTHR13325">
    <property type="entry name" value="PROTEASE M50 MEMBRANE-BOUND TRANSCRIPTION FACTOR SITE 2 PROTEASE"/>
    <property type="match status" value="1"/>
</dbReference>
<comment type="subcellular location">
    <subcellularLocation>
        <location evidence="1">Endomembrane system</location>
        <topology evidence="1">Multi-pass membrane protein</topology>
    </subcellularLocation>
</comment>
<keyword evidence="2 6" id="KW-0812">Transmembrane</keyword>
<evidence type="ECO:0000313" key="9">
    <source>
        <dbReference type="Proteomes" id="UP001055712"/>
    </source>
</evidence>
<dbReference type="GO" id="GO:0004222">
    <property type="term" value="F:metalloendopeptidase activity"/>
    <property type="evidence" value="ECO:0007669"/>
    <property type="project" value="InterPro"/>
</dbReference>
<dbReference type="GO" id="GO:0031293">
    <property type="term" value="P:membrane protein intracellular domain proteolysis"/>
    <property type="evidence" value="ECO:0007669"/>
    <property type="project" value="TreeGrafter"/>
</dbReference>
<dbReference type="OrthoDB" id="69989at2759"/>
<reference evidence="8" key="2">
    <citation type="submission" date="2020-11" db="EMBL/GenBank/DDBJ databases">
        <authorList>
            <person name="Cecchin M."/>
            <person name="Marcolungo L."/>
            <person name="Rossato M."/>
            <person name="Girolomoni L."/>
            <person name="Cosentino E."/>
            <person name="Cuine S."/>
            <person name="Li-Beisson Y."/>
            <person name="Delledonne M."/>
            <person name="Ballottari M."/>
        </authorList>
    </citation>
    <scope>NUCLEOTIDE SEQUENCE</scope>
    <source>
        <strain evidence="8">211/11P</strain>
        <tissue evidence="8">Whole cell</tissue>
    </source>
</reference>
<evidence type="ECO:0000313" key="8">
    <source>
        <dbReference type="EMBL" id="KAI3429503.1"/>
    </source>
</evidence>
<feature type="transmembrane region" description="Helical" evidence="6">
    <location>
        <begin position="154"/>
        <end position="173"/>
    </location>
</feature>
<dbReference type="GO" id="GO:0012505">
    <property type="term" value="C:endomembrane system"/>
    <property type="evidence" value="ECO:0007669"/>
    <property type="project" value="UniProtKB-SubCell"/>
</dbReference>
<dbReference type="InterPro" id="IPR008915">
    <property type="entry name" value="Peptidase_M50"/>
</dbReference>
<gene>
    <name evidence="8" type="ORF">D9Q98_005592</name>
</gene>
<keyword evidence="9" id="KW-1185">Reference proteome</keyword>
<dbReference type="InterPro" id="IPR001193">
    <property type="entry name" value="MBTPS2"/>
</dbReference>
<feature type="transmembrane region" description="Helical" evidence="6">
    <location>
        <begin position="70"/>
        <end position="90"/>
    </location>
</feature>
<evidence type="ECO:0000256" key="3">
    <source>
        <dbReference type="ARBA" id="ARBA00022989"/>
    </source>
</evidence>
<dbReference type="GO" id="GO:0005737">
    <property type="term" value="C:cytoplasm"/>
    <property type="evidence" value="ECO:0007669"/>
    <property type="project" value="TreeGrafter"/>
</dbReference>
<evidence type="ECO:0000256" key="1">
    <source>
        <dbReference type="ARBA" id="ARBA00004127"/>
    </source>
</evidence>
<evidence type="ECO:0000256" key="5">
    <source>
        <dbReference type="ARBA" id="ARBA00032658"/>
    </source>
</evidence>
<accession>A0A9D4YW41</accession>
<proteinExistence type="predicted"/>
<protein>
    <recommendedName>
        <fullName evidence="5">Endopeptidase S2P</fullName>
    </recommendedName>
</protein>
<dbReference type="PANTHER" id="PTHR13325:SF3">
    <property type="entry name" value="MEMBRANE-BOUND TRANSCRIPTION FACTOR SITE-2 PROTEASE"/>
    <property type="match status" value="1"/>
</dbReference>
<feature type="domain" description="Peptidase M50" evidence="7">
    <location>
        <begin position="132"/>
        <end position="210"/>
    </location>
</feature>
<evidence type="ECO:0000256" key="2">
    <source>
        <dbReference type="ARBA" id="ARBA00022692"/>
    </source>
</evidence>
<dbReference type="Pfam" id="PF02163">
    <property type="entry name" value="Peptidase_M50"/>
    <property type="match status" value="1"/>
</dbReference>
<sequence length="309" mass="32705">MLPLPVLLGAVSVWTCIRLLFAAAQFALSASSNGCQHCEIELTWWRATVRVHTVGPLAPTADARSWLRSWFCLGAIVGLLAAACSVLLLVSELLTLLRGVQPAADGVVIAAPRLQLAIPGLTLPWSHAAPLWLALAISLAVHEAGHAAAAVAEGAHISAAGFSLILLLPAAFVELDTQDLGRLSMLRVATAGAWHNAVLAAACWGISAVLAHLGWWLPAPLRLLLAYAVSLSAALCLLNMAPVHFLDGQQALGALLLRPPKPKQLPELQEQSTGPHQASHRQAALVRWILHAGSGLYLAVLALHLLRMY</sequence>
<dbReference type="PRINTS" id="PR01000">
    <property type="entry name" value="SREBPS2PTASE"/>
</dbReference>
<dbReference type="GO" id="GO:0016020">
    <property type="term" value="C:membrane"/>
    <property type="evidence" value="ECO:0007669"/>
    <property type="project" value="InterPro"/>
</dbReference>
<feature type="transmembrane region" description="Helical" evidence="6">
    <location>
        <begin position="193"/>
        <end position="217"/>
    </location>
</feature>
<keyword evidence="3 6" id="KW-1133">Transmembrane helix</keyword>
<evidence type="ECO:0000256" key="6">
    <source>
        <dbReference type="SAM" id="Phobius"/>
    </source>
</evidence>
<dbReference type="AlphaFoldDB" id="A0A9D4YW41"/>
<feature type="transmembrane region" description="Helical" evidence="6">
    <location>
        <begin position="288"/>
        <end position="306"/>
    </location>
</feature>
<keyword evidence="4 6" id="KW-0472">Membrane</keyword>
<feature type="transmembrane region" description="Helical" evidence="6">
    <location>
        <begin position="123"/>
        <end position="142"/>
    </location>
</feature>
<dbReference type="EMBL" id="SIDB01000008">
    <property type="protein sequence ID" value="KAI3429503.1"/>
    <property type="molecule type" value="Genomic_DNA"/>
</dbReference>
<name>A0A9D4YW41_CHLVU</name>